<dbReference type="AlphaFoldDB" id="A0AB74AWY9"/>
<name>A0AB74AWY9_PSESG</name>
<dbReference type="EMBL" id="RBQX01000317">
    <property type="protein sequence ID" value="RMQ08733.1"/>
    <property type="molecule type" value="Genomic_DNA"/>
</dbReference>
<reference evidence="1 2" key="1">
    <citation type="submission" date="2018-08" db="EMBL/GenBank/DDBJ databases">
        <title>Recombination of ecologically and evolutionarily significant loci maintains genetic cohesion in the Pseudomonas syringae species complex.</title>
        <authorList>
            <person name="Dillon M."/>
            <person name="Thakur S."/>
            <person name="Almeida R.N.D."/>
            <person name="Weir B.S."/>
            <person name="Guttman D.S."/>
        </authorList>
    </citation>
    <scope>NUCLEOTIDE SEQUENCE [LARGE SCALE GENOMIC DNA]</scope>
    <source>
        <strain evidence="1 2">ICMP 4182</strain>
    </source>
</reference>
<proteinExistence type="predicted"/>
<organism evidence="1 2">
    <name type="scientific">Pseudomonas savastanoi pv. glycinea</name>
    <name type="common">Pseudomonas syringae pv. glycinea</name>
    <dbReference type="NCBI Taxonomy" id="318"/>
    <lineage>
        <taxon>Bacteria</taxon>
        <taxon>Pseudomonadati</taxon>
        <taxon>Pseudomonadota</taxon>
        <taxon>Gammaproteobacteria</taxon>
        <taxon>Pseudomonadales</taxon>
        <taxon>Pseudomonadaceae</taxon>
        <taxon>Pseudomonas</taxon>
    </lineage>
</organism>
<comment type="caution">
    <text evidence="1">The sequence shown here is derived from an EMBL/GenBank/DDBJ whole genome shotgun (WGS) entry which is preliminary data.</text>
</comment>
<dbReference type="Proteomes" id="UP000272471">
    <property type="component" value="Unassembled WGS sequence"/>
</dbReference>
<accession>A0AB74AWY9</accession>
<evidence type="ECO:0000313" key="2">
    <source>
        <dbReference type="Proteomes" id="UP000272471"/>
    </source>
</evidence>
<evidence type="ECO:0000313" key="1">
    <source>
        <dbReference type="EMBL" id="RMQ08733.1"/>
    </source>
</evidence>
<sequence>MELSRQIPYLSVELTGIEDERMFVIYPLEPVIELARCDAILVSSFLCRKATNKVVMQRSYDLFTAGFGVAQQKCKML</sequence>
<protein>
    <submittedName>
        <fullName evidence="1">Uncharacterized protein</fullName>
    </submittedName>
</protein>
<gene>
    <name evidence="1" type="ORF">ALQ11_200100</name>
</gene>